<dbReference type="STRING" id="477680.SAMN05421788_11173"/>
<accession>A0A173MB16</accession>
<dbReference type="Proteomes" id="UP000186917">
    <property type="component" value="Unassembled WGS sequence"/>
</dbReference>
<evidence type="ECO:0000313" key="1">
    <source>
        <dbReference type="EMBL" id="SIT32271.1"/>
    </source>
</evidence>
<protein>
    <recommendedName>
        <fullName evidence="3">Lipoprotein</fullName>
    </recommendedName>
</protein>
<name>A0A173MB16_9BACT</name>
<gene>
    <name evidence="1" type="ORF">SAMN05421788_11173</name>
</gene>
<dbReference type="PROSITE" id="PS51257">
    <property type="entry name" value="PROKAR_LIPOPROTEIN"/>
    <property type="match status" value="1"/>
</dbReference>
<dbReference type="AlphaFoldDB" id="A0A173MB16"/>
<reference evidence="2" key="1">
    <citation type="submission" date="2017-01" db="EMBL/GenBank/DDBJ databases">
        <authorList>
            <person name="Varghese N."/>
            <person name="Submissions S."/>
        </authorList>
    </citation>
    <scope>NUCLEOTIDE SEQUENCE [LARGE SCALE GENOMIC DNA]</scope>
    <source>
        <strain evidence="2">DSM 21054</strain>
    </source>
</reference>
<dbReference type="RefSeq" id="WP_076381932.1">
    <property type="nucleotide sequence ID" value="NZ_AP017422.1"/>
</dbReference>
<keyword evidence="2" id="KW-1185">Reference proteome</keyword>
<dbReference type="KEGG" id="fln:FLA_0725"/>
<sequence length="142" mass="16968">MRYCLLFILIAFYSCYKDVKPTYENEERRGVLSKSQYLELRGNLWRVSPYLCIADTIGGYLHLYFYTYADTLDKATFKMRYMDNIAVSVYTNAFRNYYTGKIDWVYSTIVAVYHVYSIQPPFENLLYTFEYAGSDPLFRRIE</sequence>
<proteinExistence type="predicted"/>
<dbReference type="EMBL" id="FTOR01000011">
    <property type="protein sequence ID" value="SIT32271.1"/>
    <property type="molecule type" value="Genomic_DNA"/>
</dbReference>
<organism evidence="1 2">
    <name type="scientific">Filimonas lacunae</name>
    <dbReference type="NCBI Taxonomy" id="477680"/>
    <lineage>
        <taxon>Bacteria</taxon>
        <taxon>Pseudomonadati</taxon>
        <taxon>Bacteroidota</taxon>
        <taxon>Chitinophagia</taxon>
        <taxon>Chitinophagales</taxon>
        <taxon>Chitinophagaceae</taxon>
        <taxon>Filimonas</taxon>
    </lineage>
</organism>
<evidence type="ECO:0008006" key="3">
    <source>
        <dbReference type="Google" id="ProtNLM"/>
    </source>
</evidence>
<evidence type="ECO:0000313" key="2">
    <source>
        <dbReference type="Proteomes" id="UP000186917"/>
    </source>
</evidence>